<proteinExistence type="predicted"/>
<evidence type="ECO:0000313" key="2">
    <source>
        <dbReference type="Proteomes" id="UP000010077"/>
    </source>
</evidence>
<dbReference type="HOGENOM" id="CLU_3286540_0_0_5"/>
<organism evidence="1 2">
    <name type="scientific">Candidatus Endolissoclinum faulkneri L2</name>
    <dbReference type="NCBI Taxonomy" id="1193729"/>
    <lineage>
        <taxon>Bacteria</taxon>
        <taxon>Pseudomonadati</taxon>
        <taxon>Pseudomonadota</taxon>
        <taxon>Alphaproteobacteria</taxon>
        <taxon>Rhodospirillales</taxon>
        <taxon>Rhodospirillaceae</taxon>
        <taxon>Candidatus Endolissoclinum</taxon>
    </lineage>
</organism>
<sequence>MKNNIKLLLTNYRLYQNYIRLSNVLSKHYEKTIQYRYSYL</sequence>
<evidence type="ECO:0000313" key="1">
    <source>
        <dbReference type="EMBL" id="AFX98804.1"/>
    </source>
</evidence>
<dbReference type="Proteomes" id="UP000010077">
    <property type="component" value="Chromosome"/>
</dbReference>
<dbReference type="AlphaFoldDB" id="K7YQG9"/>
<reference evidence="1 2" key="1">
    <citation type="journal article" date="2012" name="Proc. Natl. Acad. Sci. U.S.A.">
        <title>Genome streamlining and chemical defense in a coral reef symbiosis.</title>
        <authorList>
            <person name="Kwan J.C."/>
            <person name="Donia M.S."/>
            <person name="Han A.W."/>
            <person name="Hirose E."/>
            <person name="Haygood M.G."/>
            <person name="Schmidt E.W."/>
        </authorList>
    </citation>
    <scope>NUCLEOTIDE SEQUENCE [LARGE SCALE GENOMIC DNA]</scope>
    <source>
        <strain evidence="1 2">L2</strain>
    </source>
</reference>
<accession>K7YQG9</accession>
<name>K7YQG9_9PROT</name>
<protein>
    <submittedName>
        <fullName evidence="1">Uncharacterized protein</fullName>
    </submittedName>
</protein>
<dbReference type="KEGG" id="thal:A1OE_616"/>
<gene>
    <name evidence="1" type="ORF">A1OE_616</name>
</gene>
<dbReference type="EMBL" id="CP003539">
    <property type="protein sequence ID" value="AFX98804.1"/>
    <property type="molecule type" value="Genomic_DNA"/>
</dbReference>
<keyword evidence="2" id="KW-1185">Reference proteome</keyword>